<protein>
    <submittedName>
        <fullName evidence="2">HD domain protein</fullName>
    </submittedName>
</protein>
<dbReference type="Gene3D" id="1.10.3210.10">
    <property type="entry name" value="Hypothetical protein af1432"/>
    <property type="match status" value="1"/>
</dbReference>
<name>A0A133Y4W7_9LACT</name>
<dbReference type="PATRIC" id="fig|87541.4.peg.77"/>
<dbReference type="PANTHER" id="PTHR11373:SF4">
    <property type="entry name" value="DEOXYNUCLEOSIDE TRIPHOSPHATE TRIPHOSPHOHYDROLASE SAMHD1"/>
    <property type="match status" value="1"/>
</dbReference>
<dbReference type="Pfam" id="PF01966">
    <property type="entry name" value="HD"/>
    <property type="match status" value="1"/>
</dbReference>
<dbReference type="AlphaFoldDB" id="A0A133Y4W7"/>
<dbReference type="FunFam" id="1.10.3210.10:FF:000014">
    <property type="entry name" value="HD domain-containing protein"/>
    <property type="match status" value="1"/>
</dbReference>
<accession>A0A133Y4W7</accession>
<evidence type="ECO:0000313" key="2">
    <source>
        <dbReference type="EMBL" id="KXB38251.1"/>
    </source>
</evidence>
<proteinExistence type="predicted"/>
<dbReference type="GO" id="GO:0006203">
    <property type="term" value="P:dGTP catabolic process"/>
    <property type="evidence" value="ECO:0007669"/>
    <property type="project" value="TreeGrafter"/>
</dbReference>
<dbReference type="PANTHER" id="PTHR11373">
    <property type="entry name" value="DEOXYNUCLEOSIDE TRIPHOSPHATE TRIPHOSPHOHYDROLASE"/>
    <property type="match status" value="1"/>
</dbReference>
<dbReference type="RefSeq" id="WP_060936289.1">
    <property type="nucleotide sequence ID" value="NZ_JASOZP010000005.1"/>
</dbReference>
<reference evidence="2 3" key="1">
    <citation type="submission" date="2016-01" db="EMBL/GenBank/DDBJ databases">
        <authorList>
            <person name="Oliw E.H."/>
        </authorList>
    </citation>
    <scope>NUCLEOTIDE SEQUENCE [LARGE SCALE GENOMIC DNA]</scope>
    <source>
        <strain evidence="2 3">KA00635</strain>
    </source>
</reference>
<dbReference type="Proteomes" id="UP000070422">
    <property type="component" value="Unassembled WGS sequence"/>
</dbReference>
<dbReference type="OrthoDB" id="9803619at2"/>
<dbReference type="InterPro" id="IPR003607">
    <property type="entry name" value="HD/PDEase_dom"/>
</dbReference>
<sequence length="461" mass="53676">MTLVTPIPRDREKVFRDPVHGHIHIQDSIILDLINTREFQRLRRINQLGTTSFTFHGAVHNRFAHCLGVYEIARRIADMFNYSYPNQMPGDGLWDNKERLVLICSALLHDVGHGAFSHTFEKLFDTDHEAITRQLITSPDTEINRILLQVSPDFPNKVAAVINHTYPNPQVVQLISSQCDADRMDYLLRDSYFTGVHYGNFDINRILRVMRPYQGGIIFDYAGMHAIEDYLVSRYQMYMQVYFHPVSRAMEMILHSLLKRAKDLYEKNPSYFQMSSPFLVPFLKDEWGLEDYLRLDDGVMRTYFQQWLATSDDAILTDLANRFINRKPFKSVTYSSKDQVEALQEITQEIESLGYDSKYYILTNSSYDLPYDLYDPNKKNPRTQIELLERDGHIVELSKASQLIRALTGQELGDERLYFPNELYYGKNHDHINLFAPTLDAIHTMTKTGKLVDSPKKDFPS</sequence>
<dbReference type="InterPro" id="IPR006674">
    <property type="entry name" value="HD_domain"/>
</dbReference>
<evidence type="ECO:0000313" key="3">
    <source>
        <dbReference type="Proteomes" id="UP000070422"/>
    </source>
</evidence>
<dbReference type="SUPFAM" id="SSF109604">
    <property type="entry name" value="HD-domain/PDEase-like"/>
    <property type="match status" value="1"/>
</dbReference>
<dbReference type="InterPro" id="IPR045509">
    <property type="entry name" value="HD_assoc_2"/>
</dbReference>
<dbReference type="SMART" id="SM00471">
    <property type="entry name" value="HDc"/>
    <property type="match status" value="1"/>
</dbReference>
<dbReference type="GO" id="GO:0008832">
    <property type="term" value="F:dGTPase activity"/>
    <property type="evidence" value="ECO:0007669"/>
    <property type="project" value="TreeGrafter"/>
</dbReference>
<gene>
    <name evidence="2" type="ORF">HMPREF3187_00077</name>
</gene>
<evidence type="ECO:0000259" key="1">
    <source>
        <dbReference type="PROSITE" id="PS51831"/>
    </source>
</evidence>
<organism evidence="2 3">
    <name type="scientific">Aerococcus christensenii</name>
    <dbReference type="NCBI Taxonomy" id="87541"/>
    <lineage>
        <taxon>Bacteria</taxon>
        <taxon>Bacillati</taxon>
        <taxon>Bacillota</taxon>
        <taxon>Bacilli</taxon>
        <taxon>Lactobacillales</taxon>
        <taxon>Aerococcaceae</taxon>
        <taxon>Aerococcus</taxon>
    </lineage>
</organism>
<dbReference type="CDD" id="cd00077">
    <property type="entry name" value="HDc"/>
    <property type="match status" value="1"/>
</dbReference>
<comment type="caution">
    <text evidence="2">The sequence shown here is derived from an EMBL/GenBank/DDBJ whole genome shotgun (WGS) entry which is preliminary data.</text>
</comment>
<feature type="domain" description="HD" evidence="1">
    <location>
        <begin position="62"/>
        <end position="187"/>
    </location>
</feature>
<dbReference type="EMBL" id="LSCQ01000009">
    <property type="protein sequence ID" value="KXB38251.1"/>
    <property type="molecule type" value="Genomic_DNA"/>
</dbReference>
<dbReference type="STRING" id="87541.AWM71_04255"/>
<dbReference type="Pfam" id="PF19276">
    <property type="entry name" value="HD_assoc_2"/>
    <property type="match status" value="1"/>
</dbReference>
<dbReference type="InterPro" id="IPR050135">
    <property type="entry name" value="dGTPase-like"/>
</dbReference>
<dbReference type="PROSITE" id="PS51831">
    <property type="entry name" value="HD"/>
    <property type="match status" value="1"/>
</dbReference>